<dbReference type="GO" id="GO:0030313">
    <property type="term" value="C:cell envelope"/>
    <property type="evidence" value="ECO:0007669"/>
    <property type="project" value="UniProtKB-SubCell"/>
</dbReference>
<evidence type="ECO:0000256" key="2">
    <source>
        <dbReference type="ARBA" id="ARBA00010333"/>
    </source>
</evidence>
<dbReference type="InterPro" id="IPR018313">
    <property type="entry name" value="SBP_3_CS"/>
</dbReference>
<dbReference type="KEGG" id="hjo:AY555_09810"/>
<dbReference type="RefSeq" id="WP_066136202.1">
    <property type="nucleotide sequence ID" value="NZ_CP014525.1"/>
</dbReference>
<protein>
    <submittedName>
        <fullName evidence="7">Amino acid ABC transporter substrate-binding protein</fullName>
    </submittedName>
</protein>
<feature type="domain" description="Solute-binding protein family 3/N-terminal" evidence="5">
    <location>
        <begin position="26"/>
        <end position="242"/>
    </location>
</feature>
<comment type="similarity">
    <text evidence="2 4">Belongs to the bacterial solute-binding protein 3 family.</text>
</comment>
<dbReference type="PANTHER" id="PTHR35936:SF19">
    <property type="entry name" value="AMINO-ACID-BINDING PROTEIN YXEM-RELATED"/>
    <property type="match status" value="1"/>
</dbReference>
<reference evidence="7 8" key="1">
    <citation type="submission" date="2016-02" db="EMBL/GenBank/DDBJ databases">
        <title>Complete Genome of H5569, the type strain of the newly described species Haematospirillium jordaniae.</title>
        <authorList>
            <person name="Nicholson A.C."/>
            <person name="Humrighouse B.W."/>
            <person name="Loparov V."/>
            <person name="McQuiston J.R."/>
        </authorList>
    </citation>
    <scope>NUCLEOTIDE SEQUENCE [LARGE SCALE GENOMIC DNA]</scope>
    <source>
        <strain evidence="7 8">H5569</strain>
    </source>
</reference>
<accession>A0A143DF93</accession>
<proteinExistence type="inferred from homology"/>
<dbReference type="PROSITE" id="PS01039">
    <property type="entry name" value="SBP_BACTERIAL_3"/>
    <property type="match status" value="1"/>
</dbReference>
<evidence type="ECO:0000256" key="1">
    <source>
        <dbReference type="ARBA" id="ARBA00004196"/>
    </source>
</evidence>
<gene>
    <name evidence="7" type="ORF">AY555_09810</name>
</gene>
<dbReference type="PANTHER" id="PTHR35936">
    <property type="entry name" value="MEMBRANE-BOUND LYTIC MUREIN TRANSGLYCOSYLASE F"/>
    <property type="match status" value="1"/>
</dbReference>
<dbReference type="GO" id="GO:0016020">
    <property type="term" value="C:membrane"/>
    <property type="evidence" value="ECO:0007669"/>
    <property type="project" value="InterPro"/>
</dbReference>
<dbReference type="EMBL" id="CP014525">
    <property type="protein sequence ID" value="AMW35422.1"/>
    <property type="molecule type" value="Genomic_DNA"/>
</dbReference>
<dbReference type="InterPro" id="IPR001320">
    <property type="entry name" value="Iontro_rcpt_C"/>
</dbReference>
<evidence type="ECO:0000256" key="3">
    <source>
        <dbReference type="ARBA" id="ARBA00022729"/>
    </source>
</evidence>
<dbReference type="SMART" id="SM00062">
    <property type="entry name" value="PBPb"/>
    <property type="match status" value="1"/>
</dbReference>
<dbReference type="Gene3D" id="3.40.190.10">
    <property type="entry name" value="Periplasmic binding protein-like II"/>
    <property type="match status" value="2"/>
</dbReference>
<evidence type="ECO:0000313" key="7">
    <source>
        <dbReference type="EMBL" id="AMW35422.1"/>
    </source>
</evidence>
<name>A0A143DF93_9PROT</name>
<dbReference type="OrthoDB" id="6192933at2"/>
<evidence type="ECO:0000256" key="4">
    <source>
        <dbReference type="RuleBase" id="RU003744"/>
    </source>
</evidence>
<keyword evidence="8" id="KW-1185">Reference proteome</keyword>
<comment type="subcellular location">
    <subcellularLocation>
        <location evidence="1">Cell envelope</location>
    </subcellularLocation>
</comment>
<dbReference type="InterPro" id="IPR001638">
    <property type="entry name" value="Solute-binding_3/MltF_N"/>
</dbReference>
<evidence type="ECO:0000313" key="8">
    <source>
        <dbReference type="Proteomes" id="UP000076066"/>
    </source>
</evidence>
<dbReference type="PROSITE" id="PS51257">
    <property type="entry name" value="PROKAR_LIPOPROTEIN"/>
    <property type="match status" value="1"/>
</dbReference>
<dbReference type="GO" id="GO:0015276">
    <property type="term" value="F:ligand-gated monoatomic ion channel activity"/>
    <property type="evidence" value="ECO:0007669"/>
    <property type="project" value="InterPro"/>
</dbReference>
<dbReference type="AlphaFoldDB" id="A0A143DF93"/>
<evidence type="ECO:0000259" key="5">
    <source>
        <dbReference type="SMART" id="SM00062"/>
    </source>
</evidence>
<feature type="domain" description="Ionotropic glutamate receptor C-terminal" evidence="6">
    <location>
        <begin position="26"/>
        <end position="241"/>
    </location>
</feature>
<evidence type="ECO:0000259" key="6">
    <source>
        <dbReference type="SMART" id="SM00079"/>
    </source>
</evidence>
<keyword evidence="3" id="KW-0732">Signal</keyword>
<dbReference type="Pfam" id="PF00497">
    <property type="entry name" value="SBP_bac_3"/>
    <property type="match status" value="1"/>
</dbReference>
<dbReference type="STRING" id="1549855.AY555_09810"/>
<dbReference type="SMART" id="SM00079">
    <property type="entry name" value="PBPe"/>
    <property type="match status" value="1"/>
</dbReference>
<organism evidence="7 8">
    <name type="scientific">Haematospirillum jordaniae</name>
    <dbReference type="NCBI Taxonomy" id="1549855"/>
    <lineage>
        <taxon>Bacteria</taxon>
        <taxon>Pseudomonadati</taxon>
        <taxon>Pseudomonadota</taxon>
        <taxon>Alphaproteobacteria</taxon>
        <taxon>Rhodospirillales</taxon>
        <taxon>Novispirillaceae</taxon>
        <taxon>Haematospirillum</taxon>
    </lineage>
</organism>
<dbReference type="SUPFAM" id="SSF53850">
    <property type="entry name" value="Periplasmic binding protein-like II"/>
    <property type="match status" value="1"/>
</dbReference>
<dbReference type="Proteomes" id="UP000076066">
    <property type="component" value="Chromosome"/>
</dbReference>
<sequence length="246" mass="26764">MNKVLSAVFVALSLLSACSEENHTEVIRFATSAEYPPFEYREGDEVKGFDIDLARAIAAKLGKTAVFEDMQFSTVLAALQSGTVDAAISTISITEERKKSFDFSKGYYTESLSVVYPLQDPVSSIDDLNNKTIACQLGSTMEIWLREHVPSANIMAMDNNNQAIEALKAGHVDLVLIDSIQAVEFSARNPVLGSSVISYSDTGYGIAFPKGSPLHALVDQALTELEESGELAQLKQKWLGDSAWKS</sequence>
<dbReference type="GeneID" id="53317446"/>